<keyword evidence="3" id="KW-0804">Transcription</keyword>
<dbReference type="InterPro" id="IPR009057">
    <property type="entry name" value="Homeodomain-like_sf"/>
</dbReference>
<evidence type="ECO:0000313" key="8">
    <source>
        <dbReference type="EMBL" id="EST45521.1"/>
    </source>
</evidence>
<evidence type="ECO:0000313" key="9">
    <source>
        <dbReference type="EMBL" id="KAH0576005.1"/>
    </source>
</evidence>
<feature type="domain" description="Myb-like" evidence="6">
    <location>
        <begin position="188"/>
        <end position="239"/>
    </location>
</feature>
<dbReference type="Gene3D" id="1.10.10.60">
    <property type="entry name" value="Homeodomain-like"/>
    <property type="match status" value="2"/>
</dbReference>
<gene>
    <name evidence="8" type="ORF">SS50377_14593</name>
    <name evidence="9" type="ORF">SS50377_21542</name>
</gene>
<dbReference type="PANTHER" id="PTHR46621">
    <property type="entry name" value="SNRNA-ACTIVATING PROTEIN COMPLEX SUBUNIT 4"/>
    <property type="match status" value="1"/>
</dbReference>
<dbReference type="CDD" id="cd00167">
    <property type="entry name" value="SANT"/>
    <property type="match status" value="2"/>
</dbReference>
<dbReference type="GO" id="GO:0042796">
    <property type="term" value="P:snRNA transcription by RNA polymerase III"/>
    <property type="evidence" value="ECO:0007669"/>
    <property type="project" value="TreeGrafter"/>
</dbReference>
<reference evidence="9" key="2">
    <citation type="submission" date="2020-12" db="EMBL/GenBank/DDBJ databases">
        <title>New Spironucleus salmonicida genome in near-complete chromosomes.</title>
        <authorList>
            <person name="Xu F."/>
            <person name="Kurt Z."/>
            <person name="Jimenez-Gonzalez A."/>
            <person name="Astvaldsson A."/>
            <person name="Andersson J.O."/>
            <person name="Svard S.G."/>
        </authorList>
    </citation>
    <scope>NUCLEOTIDE SEQUENCE</scope>
    <source>
        <strain evidence="9">ATCC 50377</strain>
    </source>
</reference>
<dbReference type="GO" id="GO:0000978">
    <property type="term" value="F:RNA polymerase II cis-regulatory region sequence-specific DNA binding"/>
    <property type="evidence" value="ECO:0007669"/>
    <property type="project" value="TreeGrafter"/>
</dbReference>
<evidence type="ECO:0000256" key="4">
    <source>
        <dbReference type="ARBA" id="ARBA00023242"/>
    </source>
</evidence>
<keyword evidence="2 8" id="KW-0238">DNA-binding</keyword>
<protein>
    <submittedName>
        <fullName evidence="8">Myb-like DNA-binding domain-containing protein</fullName>
    </submittedName>
</protein>
<evidence type="ECO:0000256" key="5">
    <source>
        <dbReference type="SAM" id="MobiDB-lite"/>
    </source>
</evidence>
<dbReference type="InterPro" id="IPR017930">
    <property type="entry name" value="Myb_dom"/>
</dbReference>
<dbReference type="SMART" id="SM00717">
    <property type="entry name" value="SANT"/>
    <property type="match status" value="2"/>
</dbReference>
<keyword evidence="10" id="KW-1185">Reference proteome</keyword>
<dbReference type="InterPro" id="IPR001005">
    <property type="entry name" value="SANT/Myb"/>
</dbReference>
<dbReference type="VEuPathDB" id="GiardiaDB:SS50377_21542"/>
<name>V6LP79_9EUKA</name>
<dbReference type="GO" id="GO:0001006">
    <property type="term" value="F:RNA polymerase III type 3 promoter sequence-specific DNA binding"/>
    <property type="evidence" value="ECO:0007669"/>
    <property type="project" value="TreeGrafter"/>
</dbReference>
<evidence type="ECO:0000259" key="7">
    <source>
        <dbReference type="PROSITE" id="PS51294"/>
    </source>
</evidence>
<keyword evidence="1" id="KW-0805">Transcription regulation</keyword>
<dbReference type="GO" id="GO:0019185">
    <property type="term" value="C:snRNA-activating protein complex"/>
    <property type="evidence" value="ECO:0007669"/>
    <property type="project" value="TreeGrafter"/>
</dbReference>
<sequence>MTNCSLSDSHSQETEFMPWDANFGDINQKNKQNSIPQVMINTSISSDENPPQQMHRLIPLYEKNSSQRQFIPINTDFFPVPNPDFVNSFSHSQNTQKQQDGARTSTRLSININESSQSNLSNSQLENTNTLRRKNYKWNEMEDDQLCVIKQQYTDLSWKQVAIMLSQATNTPLRTADQVSQHWIRVLNPEIQKGRWSVQEDQMLIQAVKTCQTRNWKDIAQLVNGRTDIQVRYRLNQIGKRLLSERVLTQEQLPSNGENQ</sequence>
<dbReference type="InterPro" id="IPR051575">
    <property type="entry name" value="Myb-like_DNA-bd"/>
</dbReference>
<evidence type="ECO:0000256" key="3">
    <source>
        <dbReference type="ARBA" id="ARBA00023163"/>
    </source>
</evidence>
<reference evidence="8 9" key="1">
    <citation type="journal article" date="2014" name="PLoS Genet.">
        <title>The Genome of Spironucleus salmonicida Highlights a Fish Pathogen Adapted to Fluctuating Environments.</title>
        <authorList>
            <person name="Xu F."/>
            <person name="Jerlstrom-Hultqvist J."/>
            <person name="Einarsson E."/>
            <person name="Astvaldsson A."/>
            <person name="Svard S.G."/>
            <person name="Andersson J.O."/>
        </authorList>
    </citation>
    <scope>NUCLEOTIDE SEQUENCE</scope>
    <source>
        <strain evidence="9">ATCC 50377</strain>
    </source>
</reference>
<dbReference type="EMBL" id="AUWU02000002">
    <property type="protein sequence ID" value="KAH0576005.1"/>
    <property type="molecule type" value="Genomic_DNA"/>
</dbReference>
<accession>V6LP79</accession>
<keyword evidence="4" id="KW-0539">Nucleus</keyword>
<evidence type="ECO:0000259" key="6">
    <source>
        <dbReference type="PROSITE" id="PS50090"/>
    </source>
</evidence>
<feature type="compositionally biased region" description="Polar residues" evidence="5">
    <location>
        <begin position="85"/>
        <end position="105"/>
    </location>
</feature>
<dbReference type="Proteomes" id="UP000018208">
    <property type="component" value="Unassembled WGS sequence"/>
</dbReference>
<evidence type="ECO:0000313" key="10">
    <source>
        <dbReference type="Proteomes" id="UP000018208"/>
    </source>
</evidence>
<dbReference type="SUPFAM" id="SSF46689">
    <property type="entry name" value="Homeodomain-like"/>
    <property type="match status" value="2"/>
</dbReference>
<dbReference type="EMBL" id="KI546094">
    <property type="protein sequence ID" value="EST45521.1"/>
    <property type="molecule type" value="Genomic_DNA"/>
</dbReference>
<evidence type="ECO:0000256" key="2">
    <source>
        <dbReference type="ARBA" id="ARBA00023125"/>
    </source>
</evidence>
<dbReference type="PANTHER" id="PTHR46621:SF1">
    <property type="entry name" value="SNRNA-ACTIVATING PROTEIN COMPLEX SUBUNIT 4"/>
    <property type="match status" value="1"/>
</dbReference>
<dbReference type="OrthoDB" id="2143914at2759"/>
<feature type="domain" description="HTH myb-type" evidence="7">
    <location>
        <begin position="188"/>
        <end position="243"/>
    </location>
</feature>
<dbReference type="AlphaFoldDB" id="V6LP79"/>
<dbReference type="Pfam" id="PF00249">
    <property type="entry name" value="Myb_DNA-binding"/>
    <property type="match status" value="1"/>
</dbReference>
<dbReference type="GO" id="GO:0042795">
    <property type="term" value="P:snRNA transcription by RNA polymerase II"/>
    <property type="evidence" value="ECO:0007669"/>
    <property type="project" value="TreeGrafter"/>
</dbReference>
<feature type="domain" description="Myb-like" evidence="6">
    <location>
        <begin position="130"/>
        <end position="187"/>
    </location>
</feature>
<evidence type="ECO:0000256" key="1">
    <source>
        <dbReference type="ARBA" id="ARBA00023015"/>
    </source>
</evidence>
<feature type="region of interest" description="Disordered" evidence="5">
    <location>
        <begin position="84"/>
        <end position="105"/>
    </location>
</feature>
<dbReference type="PROSITE" id="PS50090">
    <property type="entry name" value="MYB_LIKE"/>
    <property type="match status" value="2"/>
</dbReference>
<organism evidence="8">
    <name type="scientific">Spironucleus salmonicida</name>
    <dbReference type="NCBI Taxonomy" id="348837"/>
    <lineage>
        <taxon>Eukaryota</taxon>
        <taxon>Metamonada</taxon>
        <taxon>Diplomonadida</taxon>
        <taxon>Hexamitidae</taxon>
        <taxon>Hexamitinae</taxon>
        <taxon>Spironucleus</taxon>
    </lineage>
</organism>
<proteinExistence type="predicted"/>
<dbReference type="PROSITE" id="PS51294">
    <property type="entry name" value="HTH_MYB"/>
    <property type="match status" value="1"/>
</dbReference>